<name>A0A7Y9DZ31_9PSEU</name>
<keyword evidence="2" id="KW-0812">Transmembrane</keyword>
<keyword evidence="2" id="KW-0472">Membrane</keyword>
<dbReference type="Proteomes" id="UP000535890">
    <property type="component" value="Unassembled WGS sequence"/>
</dbReference>
<dbReference type="EMBL" id="JACCBN010000001">
    <property type="protein sequence ID" value="NYD38148.1"/>
    <property type="molecule type" value="Genomic_DNA"/>
</dbReference>
<gene>
    <name evidence="3" type="ORF">BJ983_004250</name>
</gene>
<evidence type="ECO:0000256" key="2">
    <source>
        <dbReference type="SAM" id="Phobius"/>
    </source>
</evidence>
<protein>
    <submittedName>
        <fullName evidence="3">Putative anti-sigma-YlaC factor YlaD</fullName>
    </submittedName>
</protein>
<organism evidence="3 4">
    <name type="scientific">Actinomycetospora corticicola</name>
    <dbReference type="NCBI Taxonomy" id="663602"/>
    <lineage>
        <taxon>Bacteria</taxon>
        <taxon>Bacillati</taxon>
        <taxon>Actinomycetota</taxon>
        <taxon>Actinomycetes</taxon>
        <taxon>Pseudonocardiales</taxon>
        <taxon>Pseudonocardiaceae</taxon>
        <taxon>Actinomycetospora</taxon>
    </lineage>
</organism>
<evidence type="ECO:0000256" key="1">
    <source>
        <dbReference type="SAM" id="MobiDB-lite"/>
    </source>
</evidence>
<evidence type="ECO:0000313" key="4">
    <source>
        <dbReference type="Proteomes" id="UP000535890"/>
    </source>
</evidence>
<comment type="caution">
    <text evidence="3">The sequence shown here is derived from an EMBL/GenBank/DDBJ whole genome shotgun (WGS) entry which is preliminary data.</text>
</comment>
<reference evidence="3 4" key="1">
    <citation type="submission" date="2020-07" db="EMBL/GenBank/DDBJ databases">
        <title>Sequencing the genomes of 1000 actinobacteria strains.</title>
        <authorList>
            <person name="Klenk H.-P."/>
        </authorList>
    </citation>
    <scope>NUCLEOTIDE SEQUENCE [LARGE SCALE GENOMIC DNA]</scope>
    <source>
        <strain evidence="3 4">DSM 45772</strain>
    </source>
</reference>
<dbReference type="AlphaFoldDB" id="A0A7Y9DZ31"/>
<sequence>MASSADTGTYLLVVAIGTIMAILVGLVLQRSGLGFLREVFEDRDAAQSVSRLLSVAYYTVAVGFIALMSTWDPFEIEGTVQYVVTKIGSMLVFLGILHVITLAVLARIRNNSRVQQMAANLRGGRRAPRDSGPSQALGPGSS</sequence>
<keyword evidence="2" id="KW-1133">Transmembrane helix</keyword>
<accession>A0A7Y9DZ31</accession>
<proteinExistence type="predicted"/>
<feature type="transmembrane region" description="Helical" evidence="2">
    <location>
        <begin position="7"/>
        <end position="28"/>
    </location>
</feature>
<keyword evidence="4" id="KW-1185">Reference proteome</keyword>
<feature type="transmembrane region" description="Helical" evidence="2">
    <location>
        <begin position="49"/>
        <end position="67"/>
    </location>
</feature>
<feature type="region of interest" description="Disordered" evidence="1">
    <location>
        <begin position="119"/>
        <end position="142"/>
    </location>
</feature>
<feature type="transmembrane region" description="Helical" evidence="2">
    <location>
        <begin position="87"/>
        <end position="108"/>
    </location>
</feature>
<dbReference type="RefSeq" id="WP_179795634.1">
    <property type="nucleotide sequence ID" value="NZ_BAABHP010000020.1"/>
</dbReference>
<evidence type="ECO:0000313" key="3">
    <source>
        <dbReference type="EMBL" id="NYD38148.1"/>
    </source>
</evidence>